<evidence type="ECO:0000313" key="7">
    <source>
        <dbReference type="EMBL" id="KAK9539956.1"/>
    </source>
</evidence>
<evidence type="ECO:0000259" key="6">
    <source>
        <dbReference type="PROSITE" id="PS50041"/>
    </source>
</evidence>
<keyword evidence="5" id="KW-1133">Transmembrane helix</keyword>
<dbReference type="Proteomes" id="UP001488805">
    <property type="component" value="Unassembled WGS sequence"/>
</dbReference>
<dbReference type="InterPro" id="IPR033989">
    <property type="entry name" value="CD209-like_CTLD"/>
</dbReference>
<feature type="domain" description="C-type lectin" evidence="6">
    <location>
        <begin position="149"/>
        <end position="268"/>
    </location>
</feature>
<keyword evidence="3" id="KW-0175">Coiled coil</keyword>
<dbReference type="CDD" id="cd03590">
    <property type="entry name" value="CLECT_DC-SIGN_like"/>
    <property type="match status" value="1"/>
</dbReference>
<dbReference type="GO" id="GO:0030246">
    <property type="term" value="F:carbohydrate binding"/>
    <property type="evidence" value="ECO:0007669"/>
    <property type="project" value="UniProtKB-KW"/>
</dbReference>
<dbReference type="InterPro" id="IPR016186">
    <property type="entry name" value="C-type_lectin-like/link_sf"/>
</dbReference>
<gene>
    <name evidence="7" type="ORF">VZT92_002435</name>
</gene>
<feature type="region of interest" description="Disordered" evidence="4">
    <location>
        <begin position="1"/>
        <end position="23"/>
    </location>
</feature>
<protein>
    <recommendedName>
        <fullName evidence="6">C-type lectin domain-containing protein</fullName>
    </recommendedName>
</protein>
<accession>A0AAW1FZD7</accession>
<dbReference type="PROSITE" id="PS00615">
    <property type="entry name" value="C_TYPE_LECTIN_1"/>
    <property type="match status" value="1"/>
</dbReference>
<dbReference type="InterPro" id="IPR018378">
    <property type="entry name" value="C-type_lectin_CS"/>
</dbReference>
<dbReference type="Pfam" id="PF00059">
    <property type="entry name" value="Lectin_C"/>
    <property type="match status" value="1"/>
</dbReference>
<keyword evidence="5" id="KW-0472">Membrane</keyword>
<keyword evidence="5" id="KW-0812">Transmembrane</keyword>
<keyword evidence="8" id="KW-1185">Reference proteome</keyword>
<dbReference type="InterPro" id="IPR050111">
    <property type="entry name" value="C-type_lectin/snaclec_domain"/>
</dbReference>
<organism evidence="7 8">
    <name type="scientific">Zoarces viviparus</name>
    <name type="common">Viviparous eelpout</name>
    <name type="synonym">Blennius viviparus</name>
    <dbReference type="NCBI Taxonomy" id="48416"/>
    <lineage>
        <taxon>Eukaryota</taxon>
        <taxon>Metazoa</taxon>
        <taxon>Chordata</taxon>
        <taxon>Craniata</taxon>
        <taxon>Vertebrata</taxon>
        <taxon>Euteleostomi</taxon>
        <taxon>Actinopterygii</taxon>
        <taxon>Neopterygii</taxon>
        <taxon>Teleostei</taxon>
        <taxon>Neoteleostei</taxon>
        <taxon>Acanthomorphata</taxon>
        <taxon>Eupercaria</taxon>
        <taxon>Perciformes</taxon>
        <taxon>Cottioidei</taxon>
        <taxon>Zoarcales</taxon>
        <taxon>Zoarcidae</taxon>
        <taxon>Zoarcinae</taxon>
        <taxon>Zoarces</taxon>
    </lineage>
</organism>
<dbReference type="PROSITE" id="PS50041">
    <property type="entry name" value="C_TYPE_LECTIN_2"/>
    <property type="match status" value="1"/>
</dbReference>
<proteinExistence type="predicted"/>
<dbReference type="PANTHER" id="PTHR22803">
    <property type="entry name" value="MANNOSE, PHOSPHOLIPASE, LECTIN RECEPTOR RELATED"/>
    <property type="match status" value="1"/>
</dbReference>
<feature type="compositionally biased region" description="Basic and acidic residues" evidence="4">
    <location>
        <begin position="10"/>
        <end position="23"/>
    </location>
</feature>
<comment type="caution">
    <text evidence="7">The sequence shown here is derived from an EMBL/GenBank/DDBJ whole genome shotgun (WGS) entry which is preliminary data.</text>
</comment>
<reference evidence="7 8" key="1">
    <citation type="journal article" date="2024" name="Genome Biol. Evol.">
        <title>Chromosome-level genome assembly of the viviparous eelpout Zoarces viviparus.</title>
        <authorList>
            <person name="Fuhrmann N."/>
            <person name="Brasseur M.V."/>
            <person name="Bakowski C.E."/>
            <person name="Podsiadlowski L."/>
            <person name="Prost S."/>
            <person name="Krehenwinkel H."/>
            <person name="Mayer C."/>
        </authorList>
    </citation>
    <scope>NUCLEOTIDE SEQUENCE [LARGE SCALE GENOMIC DNA]</scope>
    <source>
        <strain evidence="7">NO-MEL_2022_Ind0_liver</strain>
    </source>
</reference>
<feature type="coiled-coil region" evidence="3">
    <location>
        <begin position="88"/>
        <end position="129"/>
    </location>
</feature>
<evidence type="ECO:0000313" key="8">
    <source>
        <dbReference type="Proteomes" id="UP001488805"/>
    </source>
</evidence>
<keyword evidence="2" id="KW-1015">Disulfide bond</keyword>
<name>A0AAW1FZD7_ZOAVI</name>
<dbReference type="InterPro" id="IPR001304">
    <property type="entry name" value="C-type_lectin-like"/>
</dbReference>
<keyword evidence="1" id="KW-0430">Lectin</keyword>
<feature type="transmembrane region" description="Helical" evidence="5">
    <location>
        <begin position="33"/>
        <end position="52"/>
    </location>
</feature>
<dbReference type="SMART" id="SM00034">
    <property type="entry name" value="CLECT"/>
    <property type="match status" value="1"/>
</dbReference>
<evidence type="ECO:0000256" key="4">
    <source>
        <dbReference type="SAM" id="MobiDB-lite"/>
    </source>
</evidence>
<evidence type="ECO:0000256" key="1">
    <source>
        <dbReference type="ARBA" id="ARBA00022734"/>
    </source>
</evidence>
<dbReference type="SUPFAM" id="SSF56436">
    <property type="entry name" value="C-type lectin-like"/>
    <property type="match status" value="1"/>
</dbReference>
<evidence type="ECO:0000256" key="5">
    <source>
        <dbReference type="SAM" id="Phobius"/>
    </source>
</evidence>
<evidence type="ECO:0000256" key="3">
    <source>
        <dbReference type="SAM" id="Coils"/>
    </source>
</evidence>
<sequence length="278" mass="32150">MQQMEVADYANERPRRGRSEGTNKTERRRLCHLLFLGFGVLFIIQVILSVSLRFTLYSSKECNATDVSDRNQVKEVQTDYEEKRPGHCNGLEETIKALTGDKNLLENRYNELTSVMQTVQEENNRLKMNLSEPSKCVSSQPCPADWREINSRCYFLSTEKKTWEHSRKYCQSKDADLVVISSRQELRTLYRLDGDADLLFWIGLSDITGTTGWKWVDGSALTEPFWQSGQPDRSPTKVEDCVEMYHFNPAMASWVDVPCGVERRWLCEKDPCPLLERA</sequence>
<evidence type="ECO:0000256" key="2">
    <source>
        <dbReference type="ARBA" id="ARBA00023157"/>
    </source>
</evidence>
<dbReference type="Gene3D" id="3.10.100.10">
    <property type="entry name" value="Mannose-Binding Protein A, subunit A"/>
    <property type="match status" value="1"/>
</dbReference>
<dbReference type="AlphaFoldDB" id="A0AAW1FZD7"/>
<dbReference type="InterPro" id="IPR016187">
    <property type="entry name" value="CTDL_fold"/>
</dbReference>
<dbReference type="EMBL" id="JBCEZU010000013">
    <property type="protein sequence ID" value="KAK9539956.1"/>
    <property type="molecule type" value="Genomic_DNA"/>
</dbReference>